<feature type="compositionally biased region" description="Gly residues" evidence="1">
    <location>
        <begin position="42"/>
        <end position="53"/>
    </location>
</feature>
<gene>
    <name evidence="2" type="ORF">EYF80_006454</name>
</gene>
<dbReference type="Proteomes" id="UP000314294">
    <property type="component" value="Unassembled WGS sequence"/>
</dbReference>
<proteinExistence type="predicted"/>
<dbReference type="AlphaFoldDB" id="A0A4Z2J1Y5"/>
<evidence type="ECO:0000256" key="1">
    <source>
        <dbReference type="SAM" id="MobiDB-lite"/>
    </source>
</evidence>
<evidence type="ECO:0000313" key="3">
    <source>
        <dbReference type="Proteomes" id="UP000314294"/>
    </source>
</evidence>
<keyword evidence="3" id="KW-1185">Reference proteome</keyword>
<accession>A0A4Z2J1Y5</accession>
<name>A0A4Z2J1Y5_9TELE</name>
<evidence type="ECO:0000313" key="2">
    <source>
        <dbReference type="EMBL" id="TNN83473.1"/>
    </source>
</evidence>
<dbReference type="EMBL" id="SRLO01000033">
    <property type="protein sequence ID" value="TNN83473.1"/>
    <property type="molecule type" value="Genomic_DNA"/>
</dbReference>
<feature type="region of interest" description="Disordered" evidence="1">
    <location>
        <begin position="36"/>
        <end position="66"/>
    </location>
</feature>
<comment type="caution">
    <text evidence="2">The sequence shown here is derived from an EMBL/GenBank/DDBJ whole genome shotgun (WGS) entry which is preliminary data.</text>
</comment>
<organism evidence="2 3">
    <name type="scientific">Liparis tanakae</name>
    <name type="common">Tanaka's snailfish</name>
    <dbReference type="NCBI Taxonomy" id="230148"/>
    <lineage>
        <taxon>Eukaryota</taxon>
        <taxon>Metazoa</taxon>
        <taxon>Chordata</taxon>
        <taxon>Craniata</taxon>
        <taxon>Vertebrata</taxon>
        <taxon>Euteleostomi</taxon>
        <taxon>Actinopterygii</taxon>
        <taxon>Neopterygii</taxon>
        <taxon>Teleostei</taxon>
        <taxon>Neoteleostei</taxon>
        <taxon>Acanthomorphata</taxon>
        <taxon>Eupercaria</taxon>
        <taxon>Perciformes</taxon>
        <taxon>Cottioidei</taxon>
        <taxon>Cottales</taxon>
        <taxon>Liparidae</taxon>
        <taxon>Liparis</taxon>
    </lineage>
</organism>
<protein>
    <submittedName>
        <fullName evidence="2">Uncharacterized protein</fullName>
    </submittedName>
</protein>
<sequence>MALNHHGDIAVEALQPLLVETLQDIVAKSTRREHRLLAPARGGDGMGAAGGGGDTHDGSKASVIPG</sequence>
<reference evidence="2 3" key="1">
    <citation type="submission" date="2019-03" db="EMBL/GenBank/DDBJ databases">
        <title>First draft genome of Liparis tanakae, snailfish: a comprehensive survey of snailfish specific genes.</title>
        <authorList>
            <person name="Kim W."/>
            <person name="Song I."/>
            <person name="Jeong J.-H."/>
            <person name="Kim D."/>
            <person name="Kim S."/>
            <person name="Ryu S."/>
            <person name="Song J.Y."/>
            <person name="Lee S.K."/>
        </authorList>
    </citation>
    <scope>NUCLEOTIDE SEQUENCE [LARGE SCALE GENOMIC DNA]</scope>
    <source>
        <tissue evidence="2">Muscle</tissue>
    </source>
</reference>
<dbReference type="OrthoDB" id="10261408at2759"/>